<dbReference type="GO" id="GO:0005666">
    <property type="term" value="C:RNA polymerase III complex"/>
    <property type="evidence" value="ECO:0007669"/>
    <property type="project" value="UniProtKB-UniRule"/>
</dbReference>
<dbReference type="Gramene" id="CMK191CT">
    <property type="protein sequence ID" value="CMK191CT"/>
    <property type="gene ID" value="CMK191C"/>
</dbReference>
<dbReference type="KEGG" id="cme:CYME_CMK191C"/>
<dbReference type="OrthoDB" id="10548990at2759"/>
<dbReference type="EMBL" id="AP006493">
    <property type="protein sequence ID" value="BAM80557.1"/>
    <property type="molecule type" value="Genomic_DNA"/>
</dbReference>
<reference evidence="4 5" key="1">
    <citation type="journal article" date="2004" name="Nature">
        <title>Genome sequence of the ultrasmall unicellular red alga Cyanidioschyzon merolae 10D.</title>
        <authorList>
            <person name="Matsuzaki M."/>
            <person name="Misumi O."/>
            <person name="Shin-i T."/>
            <person name="Maruyama S."/>
            <person name="Takahara M."/>
            <person name="Miyagishima S."/>
            <person name="Mori T."/>
            <person name="Nishida K."/>
            <person name="Yagisawa F."/>
            <person name="Nishida K."/>
            <person name="Yoshida Y."/>
            <person name="Nishimura Y."/>
            <person name="Nakao S."/>
            <person name="Kobayashi T."/>
            <person name="Momoyama Y."/>
            <person name="Higashiyama T."/>
            <person name="Minoda A."/>
            <person name="Sano M."/>
            <person name="Nomoto H."/>
            <person name="Oishi K."/>
            <person name="Hayashi H."/>
            <person name="Ohta F."/>
            <person name="Nishizaka S."/>
            <person name="Haga S."/>
            <person name="Miura S."/>
            <person name="Morishita T."/>
            <person name="Kabeya Y."/>
            <person name="Terasawa K."/>
            <person name="Suzuki Y."/>
            <person name="Ishii Y."/>
            <person name="Asakawa S."/>
            <person name="Takano H."/>
            <person name="Ohta N."/>
            <person name="Kuroiwa H."/>
            <person name="Tanaka K."/>
            <person name="Shimizu N."/>
            <person name="Sugano S."/>
            <person name="Sato N."/>
            <person name="Nozaki H."/>
            <person name="Ogasawara N."/>
            <person name="Kohara Y."/>
            <person name="Kuroiwa T."/>
        </authorList>
    </citation>
    <scope>NUCLEOTIDE SEQUENCE [LARGE SCALE GENOMIC DNA]</scope>
    <source>
        <strain evidence="4 5">10D</strain>
    </source>
</reference>
<comment type="subunit">
    <text evidence="1">Component of the RNA polymerase III (Pol III) complex consisting of 17 subunits.</text>
</comment>
<evidence type="ECO:0000256" key="1">
    <source>
        <dbReference type="RuleBase" id="RU367076"/>
    </source>
</evidence>
<keyword evidence="1" id="KW-0804">Transcription</keyword>
<feature type="compositionally biased region" description="Basic and acidic residues" evidence="2">
    <location>
        <begin position="267"/>
        <end position="283"/>
    </location>
</feature>
<feature type="chain" id="PRO_5004017961" description="DNA-directed RNA polymerase III subunit RPC3" evidence="3">
    <location>
        <begin position="23"/>
        <end position="771"/>
    </location>
</feature>
<keyword evidence="1" id="KW-0240">DNA-directed RNA polymerase</keyword>
<dbReference type="HOGENOM" id="CLU_362654_0_0_1"/>
<gene>
    <name evidence="4" type="ORF">CYME_CMK191C</name>
</gene>
<reference evidence="4 5" key="2">
    <citation type="journal article" date="2007" name="BMC Biol.">
        <title>A 100%-complete sequence reveals unusually simple genomic features in the hot-spring red alga Cyanidioschyzon merolae.</title>
        <authorList>
            <person name="Nozaki H."/>
            <person name="Takano H."/>
            <person name="Misumi O."/>
            <person name="Terasawa K."/>
            <person name="Matsuzaki M."/>
            <person name="Maruyama S."/>
            <person name="Nishida K."/>
            <person name="Yagisawa F."/>
            <person name="Yoshida Y."/>
            <person name="Fujiwara T."/>
            <person name="Takio S."/>
            <person name="Tamura K."/>
            <person name="Chung S.J."/>
            <person name="Nakamura S."/>
            <person name="Kuroiwa H."/>
            <person name="Tanaka K."/>
            <person name="Sato N."/>
            <person name="Kuroiwa T."/>
        </authorList>
    </citation>
    <scope>NUCLEOTIDE SEQUENCE [LARGE SCALE GENOMIC DNA]</scope>
    <source>
        <strain evidence="4 5">10D</strain>
    </source>
</reference>
<dbReference type="GO" id="GO:0003697">
    <property type="term" value="F:single-stranded DNA binding"/>
    <property type="evidence" value="ECO:0007669"/>
    <property type="project" value="UniProtKB-UniRule"/>
</dbReference>
<dbReference type="PANTHER" id="PTHR12949:SF0">
    <property type="entry name" value="DNA-DIRECTED RNA POLYMERASE III SUBUNIT RPC3"/>
    <property type="match status" value="1"/>
</dbReference>
<name>M1VD03_CYAM1</name>
<feature type="signal peptide" evidence="3">
    <location>
        <begin position="1"/>
        <end position="22"/>
    </location>
</feature>
<evidence type="ECO:0000313" key="4">
    <source>
        <dbReference type="EMBL" id="BAM80557.1"/>
    </source>
</evidence>
<sequence>MWRELDALNVLVVEHLLGPVAAAVVRCLSCRSSASLRELERSLRKQLRTSARCSNAHLLSHSKLRTSLRVALVKLLERGVVQYSYSRLDQAPASCQYTLSRRGALWLYGFPFLQRYITELHCRHWRKDQDLVLHSNDAGETILPSPRADHHETQLETSTIVSLCNYLTPFRKVPMDWLLTATPDSDNQSKLIRSTLQRLVGIGLLEQCTARRVLAELLSLELDDEHPEAREHSKPGDTMDQEACTLSEIDSTRQVPAPALLANRSAANDEKPSPQSADHEPQTRLRARRRLRLRKLDTGADDEAVDQPYAATPQPSVSNREMQAAPAPAPETADSSQKGESTMLALGTYLRVNERFIRDAIRDIHMAAWAAEQLHSCDDSHAGDAATSMPHRLMVQRTAVLLNAMLYLRRVVQHGSLVHVLPARCSDPSLTSLAGAQKGFSLDQILYVIRYRYRFPSDQCMETVSALDAERILEELADDRVGFLTIHERHGTKLYAPAYAYILDQYRTHVLEGMLLAMGDLYLHRVWRMVLEYGPLSTRSCEEHALLPARAVRAYLFYLFQDGWISLGDHLTSAVTAVPISLPREPFPGSWRNGAQSSAADHEPDLELRQKTERAIGPGFASSRSGIDVTPSALDSGSPDPTSTLCLSPDGAYAPDLEDSYRNSMTQSDTPTGASWLDLEGGWHVDLDAIQRNVVRVCLLAMQNVFQQIQVRHTRLAEHNAVLRATNKSGIDPRVYDEHVRGARHVGRQLRHLRETYYRLAEALMTFWDEF</sequence>
<keyword evidence="5" id="KW-1185">Reference proteome</keyword>
<comment type="function">
    <text evidence="1">DNA-dependent RNA polymerase catalyzes the transcription of DNA into RNA using the four ribonucleoside triphosphates as substrates. Specific core component of RNA polymerase III which synthesizes small RNAs, such as 5S rRNA and tRNAs.</text>
</comment>
<comment type="similarity">
    <text evidence="1">Belongs to the eukaryotic RPC3/POLR3C RNA polymerase subunit family.</text>
</comment>
<feature type="region of interest" description="Disordered" evidence="2">
    <location>
        <begin position="297"/>
        <end position="340"/>
    </location>
</feature>
<dbReference type="Proteomes" id="UP000007014">
    <property type="component" value="Chromosome 11"/>
</dbReference>
<dbReference type="AlphaFoldDB" id="M1VD03"/>
<comment type="subcellular location">
    <subcellularLocation>
        <location evidence="1">Nucleus</location>
    </subcellularLocation>
</comment>
<keyword evidence="1" id="KW-0539">Nucleus</keyword>
<accession>M1VD03</accession>
<protein>
    <recommendedName>
        <fullName evidence="1">DNA-directed RNA polymerase III subunit RPC3</fullName>
        <shortName evidence="1">RNA polymerase III subunit C3</shortName>
    </recommendedName>
</protein>
<feature type="region of interest" description="Disordered" evidence="2">
    <location>
        <begin position="265"/>
        <end position="285"/>
    </location>
</feature>
<dbReference type="InterPro" id="IPR039748">
    <property type="entry name" value="RPC3"/>
</dbReference>
<evidence type="ECO:0000256" key="3">
    <source>
        <dbReference type="SAM" id="SignalP"/>
    </source>
</evidence>
<feature type="region of interest" description="Disordered" evidence="2">
    <location>
        <begin position="619"/>
        <end position="641"/>
    </location>
</feature>
<keyword evidence="3" id="KW-0732">Signal</keyword>
<evidence type="ECO:0000256" key="2">
    <source>
        <dbReference type="SAM" id="MobiDB-lite"/>
    </source>
</evidence>
<organism evidence="4 5">
    <name type="scientific">Cyanidioschyzon merolae (strain NIES-3377 / 10D)</name>
    <name type="common">Unicellular red alga</name>
    <dbReference type="NCBI Taxonomy" id="280699"/>
    <lineage>
        <taxon>Eukaryota</taxon>
        <taxon>Rhodophyta</taxon>
        <taxon>Bangiophyceae</taxon>
        <taxon>Cyanidiales</taxon>
        <taxon>Cyanidiaceae</taxon>
        <taxon>Cyanidioschyzon</taxon>
    </lineage>
</organism>
<dbReference type="GeneID" id="16994338"/>
<dbReference type="RefSeq" id="XP_005536593.1">
    <property type="nucleotide sequence ID" value="XM_005536536.1"/>
</dbReference>
<proteinExistence type="inferred from homology"/>
<dbReference type="PANTHER" id="PTHR12949">
    <property type="entry name" value="RNA POLYMERASE III DNA DIRECTED -RELATED"/>
    <property type="match status" value="1"/>
</dbReference>
<evidence type="ECO:0000313" key="5">
    <source>
        <dbReference type="Proteomes" id="UP000007014"/>
    </source>
</evidence>